<organism evidence="2 3">
    <name type="scientific">Limnobacter litoralis</name>
    <dbReference type="NCBI Taxonomy" id="481366"/>
    <lineage>
        <taxon>Bacteria</taxon>
        <taxon>Pseudomonadati</taxon>
        <taxon>Pseudomonadota</taxon>
        <taxon>Betaproteobacteria</taxon>
        <taxon>Burkholderiales</taxon>
        <taxon>Burkholderiaceae</taxon>
        <taxon>Limnobacter</taxon>
    </lineage>
</organism>
<dbReference type="InterPro" id="IPR045758">
    <property type="entry name" value="AdeT1/2"/>
</dbReference>
<dbReference type="Pfam" id="PF19582">
    <property type="entry name" value="AdeT1_2"/>
    <property type="match status" value="1"/>
</dbReference>
<evidence type="ECO:0000313" key="3">
    <source>
        <dbReference type="Proteomes" id="UP001156664"/>
    </source>
</evidence>
<dbReference type="RefSeq" id="WP_284280738.1">
    <property type="nucleotide sequence ID" value="NZ_BSOJ01000012.1"/>
</dbReference>
<evidence type="ECO:0000256" key="1">
    <source>
        <dbReference type="SAM" id="SignalP"/>
    </source>
</evidence>
<accession>A0ABQ5YQQ7</accession>
<keyword evidence="1" id="KW-0732">Signal</keyword>
<dbReference type="Gene3D" id="3.40.190.170">
    <property type="entry name" value="Bacterial extracellular solute-binding protein, family 7"/>
    <property type="match status" value="1"/>
</dbReference>
<protein>
    <recommendedName>
        <fullName evidence="4">RND transporter</fullName>
    </recommendedName>
</protein>
<dbReference type="Proteomes" id="UP001156664">
    <property type="component" value="Unassembled WGS sequence"/>
</dbReference>
<proteinExistence type="predicted"/>
<dbReference type="SUPFAM" id="SSF53850">
    <property type="entry name" value="Periplasmic binding protein-like II"/>
    <property type="match status" value="1"/>
</dbReference>
<dbReference type="InterPro" id="IPR038404">
    <property type="entry name" value="TRAP_DctP_sf"/>
</dbReference>
<dbReference type="EMBL" id="BSOJ01000012">
    <property type="protein sequence ID" value="GLR26236.1"/>
    <property type="molecule type" value="Genomic_DNA"/>
</dbReference>
<name>A0ABQ5YQQ7_9BURK</name>
<evidence type="ECO:0000313" key="2">
    <source>
        <dbReference type="EMBL" id="GLR26236.1"/>
    </source>
</evidence>
<feature type="chain" id="PRO_5045748666" description="RND transporter" evidence="1">
    <location>
        <begin position="22"/>
        <end position="344"/>
    </location>
</feature>
<reference evidence="3" key="1">
    <citation type="journal article" date="2019" name="Int. J. Syst. Evol. Microbiol.">
        <title>The Global Catalogue of Microorganisms (GCM) 10K type strain sequencing project: providing services to taxonomists for standard genome sequencing and annotation.</title>
        <authorList>
            <consortium name="The Broad Institute Genomics Platform"/>
            <consortium name="The Broad Institute Genome Sequencing Center for Infectious Disease"/>
            <person name="Wu L."/>
            <person name="Ma J."/>
        </authorList>
    </citation>
    <scope>NUCLEOTIDE SEQUENCE [LARGE SCALE GENOMIC DNA]</scope>
    <source>
        <strain evidence="3">NBRC 105857</strain>
    </source>
</reference>
<feature type="signal peptide" evidence="1">
    <location>
        <begin position="1"/>
        <end position="21"/>
    </location>
</feature>
<sequence length="344" mass="37396">MKTAVKMGVLTLALASGPVMAKQAVCVYDLLGTTGDIYNMAKDWALPAKGWGADVELVGYTDERVATQDFITGKCDALMATGFRTRQFNPVAASIDSLGASSVVKDNKVDINASYEVVHRTIQVFSSSAAGKLMKRGDYEVAGIIPFGTAFPIVNDRNIKTVEGLAGKKIAAFDYDKAQAVMIQKIGAQPVSADITNFAAKFNNGSVDMIAAPALAYKPLELYRGIGTKGAINRFPILILTYQMIVRDSKFPAGFAEKSRTYWLGQFGRARDLIKKAEAEIPAGTWSDLTPENMLKYTVMLRESREDIANQGIYNKTGLRIMKKIRCGVNPASAECATNSETWQ</sequence>
<evidence type="ECO:0008006" key="4">
    <source>
        <dbReference type="Google" id="ProtNLM"/>
    </source>
</evidence>
<gene>
    <name evidence="2" type="ORF">GCM10007875_13240</name>
</gene>
<keyword evidence="3" id="KW-1185">Reference proteome</keyword>
<comment type="caution">
    <text evidence="2">The sequence shown here is derived from an EMBL/GenBank/DDBJ whole genome shotgun (WGS) entry which is preliminary data.</text>
</comment>